<reference evidence="2 3" key="1">
    <citation type="journal article" date="2013" name="Genome Announc.">
        <title>Draft Genome Sequence of Bacillus thuringiensis var. thuringiensis Strain T01-328, a Brazilian Isolate That Produces a Soluble Pesticide Protein, Cry1Ia.</title>
        <authorList>
            <person name="Varani A.M."/>
            <person name="Lemos M.V."/>
            <person name="Fernandes C.C."/>
            <person name="Lemos E.G."/>
            <person name="Alves E.C."/>
            <person name="Desiderio J.A."/>
        </authorList>
    </citation>
    <scope>NUCLEOTIDE SEQUENCE [LARGE SCALE GENOMIC DNA]</scope>
    <source>
        <strain evidence="2 3">T01-328</strain>
    </source>
</reference>
<comment type="caution">
    <text evidence="2">The sequence shown here is derived from an EMBL/GenBank/DDBJ whole genome shotgun (WGS) entry which is preliminary data.</text>
</comment>
<proteinExistence type="predicted"/>
<gene>
    <name evidence="2" type="ORF">BTCBT_002815</name>
</gene>
<keyword evidence="1" id="KW-0812">Transmembrane</keyword>
<evidence type="ECO:0000313" key="3">
    <source>
        <dbReference type="Proteomes" id="UP000013487"/>
    </source>
</evidence>
<accession>A0AAN4HK62</accession>
<feature type="transmembrane region" description="Helical" evidence="1">
    <location>
        <begin position="20"/>
        <end position="36"/>
    </location>
</feature>
<keyword evidence="1" id="KW-0472">Membrane</keyword>
<evidence type="ECO:0000256" key="1">
    <source>
        <dbReference type="SAM" id="Phobius"/>
    </source>
</evidence>
<evidence type="ECO:0000313" key="2">
    <source>
        <dbReference type="EMBL" id="ERI01260.1"/>
    </source>
</evidence>
<dbReference type="Proteomes" id="UP000013487">
    <property type="component" value="Unassembled WGS sequence"/>
</dbReference>
<dbReference type="EMBL" id="ARXZ02000004">
    <property type="protein sequence ID" value="ERI01260.1"/>
    <property type="molecule type" value="Genomic_DNA"/>
</dbReference>
<keyword evidence="1" id="KW-1133">Transmembrane helix</keyword>
<name>A0AAN4HK62_BACTU</name>
<dbReference type="AlphaFoldDB" id="A0AAN4HK62"/>
<organism evidence="2 3">
    <name type="scientific">Bacillus thuringiensis T01-328</name>
    <dbReference type="NCBI Taxonomy" id="1324966"/>
    <lineage>
        <taxon>Bacteria</taxon>
        <taxon>Bacillati</taxon>
        <taxon>Bacillota</taxon>
        <taxon>Bacilli</taxon>
        <taxon>Bacillales</taxon>
        <taxon>Bacillaceae</taxon>
        <taxon>Bacillus</taxon>
        <taxon>Bacillus cereus group</taxon>
    </lineage>
</organism>
<sequence>MLSGIGWVVLGQWTWQLVKWMTPGFLLGIGTGWLIWG</sequence>
<protein>
    <submittedName>
        <fullName evidence="2">Uncharacterized protein</fullName>
    </submittedName>
</protein>